<sequence length="79" mass="8773">MSVLQTTLLYVCVPLGIYLVIALLAAGRGLVRRPRYRPGEPWNYPPVWWTANPKGAELPEVTEHEYAQGASRGGAHGNW</sequence>
<proteinExistence type="predicted"/>
<evidence type="ECO:0008006" key="4">
    <source>
        <dbReference type="Google" id="ProtNLM"/>
    </source>
</evidence>
<gene>
    <name evidence="2" type="ORF">GCM10023321_81820</name>
</gene>
<organism evidence="2 3">
    <name type="scientific">Pseudonocardia eucalypti</name>
    <dbReference type="NCBI Taxonomy" id="648755"/>
    <lineage>
        <taxon>Bacteria</taxon>
        <taxon>Bacillati</taxon>
        <taxon>Actinomycetota</taxon>
        <taxon>Actinomycetes</taxon>
        <taxon>Pseudonocardiales</taxon>
        <taxon>Pseudonocardiaceae</taxon>
        <taxon>Pseudonocardia</taxon>
    </lineage>
</organism>
<keyword evidence="1" id="KW-0472">Membrane</keyword>
<dbReference type="EMBL" id="BAABJP010000066">
    <property type="protein sequence ID" value="GAA5175538.1"/>
    <property type="molecule type" value="Genomic_DNA"/>
</dbReference>
<reference evidence="3" key="1">
    <citation type="journal article" date="2019" name="Int. J. Syst. Evol. Microbiol.">
        <title>The Global Catalogue of Microorganisms (GCM) 10K type strain sequencing project: providing services to taxonomists for standard genome sequencing and annotation.</title>
        <authorList>
            <consortium name="The Broad Institute Genomics Platform"/>
            <consortium name="The Broad Institute Genome Sequencing Center for Infectious Disease"/>
            <person name="Wu L."/>
            <person name="Ma J."/>
        </authorList>
    </citation>
    <scope>NUCLEOTIDE SEQUENCE [LARGE SCALE GENOMIC DNA]</scope>
    <source>
        <strain evidence="3">JCM 18303</strain>
    </source>
</reference>
<evidence type="ECO:0000256" key="1">
    <source>
        <dbReference type="SAM" id="Phobius"/>
    </source>
</evidence>
<name>A0ABP9RE87_9PSEU</name>
<keyword evidence="3" id="KW-1185">Reference proteome</keyword>
<evidence type="ECO:0000313" key="3">
    <source>
        <dbReference type="Proteomes" id="UP001428817"/>
    </source>
</evidence>
<comment type="caution">
    <text evidence="2">The sequence shown here is derived from an EMBL/GenBank/DDBJ whole genome shotgun (WGS) entry which is preliminary data.</text>
</comment>
<keyword evidence="1" id="KW-0812">Transmembrane</keyword>
<evidence type="ECO:0000313" key="2">
    <source>
        <dbReference type="EMBL" id="GAA5175538.1"/>
    </source>
</evidence>
<accession>A0ABP9RE87</accession>
<dbReference type="RefSeq" id="WP_185064199.1">
    <property type="nucleotide sequence ID" value="NZ_BAABJP010000066.1"/>
</dbReference>
<protein>
    <recommendedName>
        <fullName evidence="4">DUF2510 domain-containing protein</fullName>
    </recommendedName>
</protein>
<keyword evidence="1" id="KW-1133">Transmembrane helix</keyword>
<feature type="transmembrane region" description="Helical" evidence="1">
    <location>
        <begin position="6"/>
        <end position="27"/>
    </location>
</feature>
<dbReference type="Proteomes" id="UP001428817">
    <property type="component" value="Unassembled WGS sequence"/>
</dbReference>